<dbReference type="FunFam" id="1.10.287.10:FF:000003">
    <property type="entry name" value="40S ribosomal protein S13"/>
    <property type="match status" value="1"/>
</dbReference>
<organism evidence="6 7">
    <name type="scientific">Chlorella vulgaris</name>
    <name type="common">Green alga</name>
    <dbReference type="NCBI Taxonomy" id="3077"/>
    <lineage>
        <taxon>Eukaryota</taxon>
        <taxon>Viridiplantae</taxon>
        <taxon>Chlorophyta</taxon>
        <taxon>core chlorophytes</taxon>
        <taxon>Trebouxiophyceae</taxon>
        <taxon>Chlorellales</taxon>
        <taxon>Chlorellaceae</taxon>
        <taxon>Chlorella clade</taxon>
        <taxon>Chlorella</taxon>
    </lineage>
</organism>
<dbReference type="InterPro" id="IPR023029">
    <property type="entry name" value="Ribosomal_uS15_arc_euk"/>
</dbReference>
<dbReference type="Pfam" id="PF08069">
    <property type="entry name" value="Ribosomal_S13_N"/>
    <property type="match status" value="1"/>
</dbReference>
<evidence type="ECO:0000313" key="7">
    <source>
        <dbReference type="Proteomes" id="UP001055712"/>
    </source>
</evidence>
<feature type="domain" description="Small ribosomal subunit protein uS15 N-terminal" evidence="5">
    <location>
        <begin position="1"/>
        <end position="60"/>
    </location>
</feature>
<dbReference type="SUPFAM" id="SSF47060">
    <property type="entry name" value="S15/NS1 RNA-binding domain"/>
    <property type="match status" value="1"/>
</dbReference>
<dbReference type="InterPro" id="IPR000589">
    <property type="entry name" value="Ribosomal_uS15"/>
</dbReference>
<dbReference type="CDD" id="cd00353">
    <property type="entry name" value="Ribosomal_S15p_S13e"/>
    <property type="match status" value="1"/>
</dbReference>
<dbReference type="GO" id="GO:0070181">
    <property type="term" value="F:small ribosomal subunit rRNA binding"/>
    <property type="evidence" value="ECO:0007669"/>
    <property type="project" value="TreeGrafter"/>
</dbReference>
<protein>
    <recommendedName>
        <fullName evidence="5">Small ribosomal subunit protein uS15 N-terminal domain-containing protein</fullName>
    </recommendedName>
</protein>
<comment type="caution">
    <text evidence="6">The sequence shown here is derived from an EMBL/GenBank/DDBJ whole genome shotgun (WGS) entry which is preliminary data.</text>
</comment>
<dbReference type="Pfam" id="PF00312">
    <property type="entry name" value="Ribosomal_S15"/>
    <property type="match status" value="1"/>
</dbReference>
<evidence type="ECO:0000256" key="1">
    <source>
        <dbReference type="ARBA" id="ARBA00008434"/>
    </source>
</evidence>
<evidence type="ECO:0000256" key="2">
    <source>
        <dbReference type="ARBA" id="ARBA00022980"/>
    </source>
</evidence>
<dbReference type="InterPro" id="IPR012606">
    <property type="entry name" value="Ribosomal_uS15_N"/>
</dbReference>
<dbReference type="Gene3D" id="1.10.287.10">
    <property type="entry name" value="S15/NS1, RNA-binding"/>
    <property type="match status" value="1"/>
</dbReference>
<keyword evidence="7" id="KW-1185">Reference proteome</keyword>
<dbReference type="PANTHER" id="PTHR11885:SF6">
    <property type="entry name" value="SMALL RIBOSOMAL SUBUNIT PROTEIN US15"/>
    <property type="match status" value="1"/>
</dbReference>
<dbReference type="AlphaFoldDB" id="A0A9D4TX63"/>
<dbReference type="GO" id="GO:0003735">
    <property type="term" value="F:structural constituent of ribosome"/>
    <property type="evidence" value="ECO:0007669"/>
    <property type="project" value="InterPro"/>
</dbReference>
<dbReference type="EMBL" id="SIDB01000002">
    <property type="protein sequence ID" value="KAI3436808.1"/>
    <property type="molecule type" value="Genomic_DNA"/>
</dbReference>
<dbReference type="PROSITE" id="PS00362">
    <property type="entry name" value="RIBOSOMAL_S15"/>
    <property type="match status" value="1"/>
</dbReference>
<evidence type="ECO:0000256" key="4">
    <source>
        <dbReference type="RuleBase" id="RU003919"/>
    </source>
</evidence>
<dbReference type="Proteomes" id="UP001055712">
    <property type="component" value="Unassembled WGS sequence"/>
</dbReference>
<name>A0A9D4TX63_CHLVU</name>
<dbReference type="PANTHER" id="PTHR11885">
    <property type="entry name" value="RIBOSOMAL PROTEIN S15P/S13E"/>
    <property type="match status" value="1"/>
</dbReference>
<dbReference type="GO" id="GO:0005730">
    <property type="term" value="C:nucleolus"/>
    <property type="evidence" value="ECO:0007669"/>
    <property type="project" value="TreeGrafter"/>
</dbReference>
<comment type="similarity">
    <text evidence="1 4">Belongs to the universal ribosomal protein uS15 family.</text>
</comment>
<gene>
    <name evidence="6" type="ORF">D9Q98_006218</name>
</gene>
<dbReference type="FunFam" id="4.10.860.130:FF:000001">
    <property type="entry name" value="40S ribosomal protein S13"/>
    <property type="match status" value="1"/>
</dbReference>
<reference evidence="6" key="1">
    <citation type="journal article" date="2019" name="Plant J.">
        <title>Chlorella vulgaris genome assembly and annotation reveals the molecular basis for metabolic acclimation to high light conditions.</title>
        <authorList>
            <person name="Cecchin M."/>
            <person name="Marcolungo L."/>
            <person name="Rossato M."/>
            <person name="Girolomoni L."/>
            <person name="Cosentino E."/>
            <person name="Cuine S."/>
            <person name="Li-Beisson Y."/>
            <person name="Delledonne M."/>
            <person name="Ballottari M."/>
        </authorList>
    </citation>
    <scope>NUCLEOTIDE SEQUENCE</scope>
    <source>
        <strain evidence="6">211/11P</strain>
    </source>
</reference>
<dbReference type="NCBIfam" id="NF006331">
    <property type="entry name" value="PRK08561.1"/>
    <property type="match status" value="1"/>
</dbReference>
<dbReference type="HAMAP" id="MF_01343_A">
    <property type="entry name" value="Ribosomal_uS15_A"/>
    <property type="match status" value="1"/>
</dbReference>
<dbReference type="SMART" id="SM01386">
    <property type="entry name" value="Ribosomal_S13_N"/>
    <property type="match status" value="1"/>
</dbReference>
<dbReference type="InterPro" id="IPR009068">
    <property type="entry name" value="uS15_NS1_RNA-bd_sf"/>
</dbReference>
<keyword evidence="2 4" id="KW-0689">Ribosomal protein</keyword>
<dbReference type="SMART" id="SM01387">
    <property type="entry name" value="Ribosomal_S15"/>
    <property type="match status" value="1"/>
</dbReference>
<accession>A0A9D4TX63</accession>
<sequence>MGRMHSNGKGVSRSALPYKRSSPSWLKVAPGEVGDMIAKFAKKGMTPSQIGVLLRDSHGIAQVKSVTGSKILRILKGQGLAPELPEDLYHMIKKAVSMRKHLEANRKDKDGKFHLILVESRIHRLARYYRKTKKLPPNWKYESATASALVQG</sequence>
<dbReference type="GO" id="GO:0022627">
    <property type="term" value="C:cytosolic small ribosomal subunit"/>
    <property type="evidence" value="ECO:0007669"/>
    <property type="project" value="TreeGrafter"/>
</dbReference>
<proteinExistence type="inferred from homology"/>
<dbReference type="GO" id="GO:0006412">
    <property type="term" value="P:translation"/>
    <property type="evidence" value="ECO:0007669"/>
    <property type="project" value="InterPro"/>
</dbReference>
<evidence type="ECO:0000313" key="6">
    <source>
        <dbReference type="EMBL" id="KAI3436808.1"/>
    </source>
</evidence>
<evidence type="ECO:0000259" key="5">
    <source>
        <dbReference type="SMART" id="SM01386"/>
    </source>
</evidence>
<evidence type="ECO:0000256" key="3">
    <source>
        <dbReference type="ARBA" id="ARBA00023274"/>
    </source>
</evidence>
<reference evidence="6" key="2">
    <citation type="submission" date="2020-11" db="EMBL/GenBank/DDBJ databases">
        <authorList>
            <person name="Cecchin M."/>
            <person name="Marcolungo L."/>
            <person name="Rossato M."/>
            <person name="Girolomoni L."/>
            <person name="Cosentino E."/>
            <person name="Cuine S."/>
            <person name="Li-Beisson Y."/>
            <person name="Delledonne M."/>
            <person name="Ballottari M."/>
        </authorList>
    </citation>
    <scope>NUCLEOTIDE SEQUENCE</scope>
    <source>
        <strain evidence="6">211/11P</strain>
        <tissue evidence="6">Whole cell</tissue>
    </source>
</reference>
<keyword evidence="3 4" id="KW-0687">Ribonucleoprotein</keyword>
<dbReference type="OrthoDB" id="623277at2759"/>
<dbReference type="Gene3D" id="4.10.860.130">
    <property type="match status" value="1"/>
</dbReference>